<dbReference type="InterPro" id="IPR009057">
    <property type="entry name" value="Homeodomain-like_sf"/>
</dbReference>
<reference evidence="6" key="2">
    <citation type="submission" date="2011-04" db="EMBL/GenBank/DDBJ databases">
        <title>The complete genome of chromosome of Treponema succinifaciens DSM 2489.</title>
        <authorList>
            <person name="Lucas S."/>
            <person name="Copeland A."/>
            <person name="Lapidus A."/>
            <person name="Bruce D."/>
            <person name="Goodwin L."/>
            <person name="Pitluck S."/>
            <person name="Peters L."/>
            <person name="Kyrpides N."/>
            <person name="Mavromatis K."/>
            <person name="Ivanova N."/>
            <person name="Ovchinnikova G."/>
            <person name="Teshima H."/>
            <person name="Detter J.C."/>
            <person name="Tapia R."/>
            <person name="Han C."/>
            <person name="Land M."/>
            <person name="Hauser L."/>
            <person name="Markowitz V."/>
            <person name="Cheng J.-F."/>
            <person name="Hugenholtz P."/>
            <person name="Woyke T."/>
            <person name="Wu D."/>
            <person name="Gronow S."/>
            <person name="Wellnitz S."/>
            <person name="Brambilla E."/>
            <person name="Klenk H.-P."/>
            <person name="Eisen J.A."/>
        </authorList>
    </citation>
    <scope>NUCLEOTIDE SEQUENCE [LARGE SCALE GENOMIC DNA]</scope>
    <source>
        <strain evidence="6">ATCC 33096 / DSM 2489 / 6091</strain>
    </source>
</reference>
<dbReference type="InterPro" id="IPR014710">
    <property type="entry name" value="RmlC-like_jellyroll"/>
</dbReference>
<sequence>MEIKETAFIYKLIAGEKLAWHGRYHSHGEMEFEIHFFSEGEGTFFSNRTSYSIRNNTLFLVFPREFHSILPKEVKKPLTYYAVLFSLSKSEKKLYQLLINSSSRKKNQPVASNETASIKFILEDIMKFSKSDSADLKKSADLLLESCLFRWFGKQNKTEGKIAAQKKSKSAKSYVEHSIKFMEKKVYTRCTVSEVANFCGISEEHFIRIFKDEMQMTPHQYFLRLKIQTAALALINSSSTVSEIADEFSFENQFHFSRVFKKCTGLAPSSYRAGFSS</sequence>
<reference evidence="5 6" key="1">
    <citation type="journal article" date="2011" name="Stand. Genomic Sci.">
        <title>Complete genome sequence of Treponema succinifaciens type strain (6091).</title>
        <authorList>
            <person name="Han C."/>
            <person name="Gronow S."/>
            <person name="Teshima H."/>
            <person name="Lapidus A."/>
            <person name="Nolan M."/>
            <person name="Lucas S."/>
            <person name="Hammon N."/>
            <person name="Deshpande S."/>
            <person name="Cheng J.F."/>
            <person name="Zeytun A."/>
            <person name="Tapia R."/>
            <person name="Goodwin L."/>
            <person name="Pitluck S."/>
            <person name="Liolios K."/>
            <person name="Pagani I."/>
            <person name="Ivanova N."/>
            <person name="Mavromatis K."/>
            <person name="Mikhailova N."/>
            <person name="Huntemann M."/>
            <person name="Pati A."/>
            <person name="Chen A."/>
            <person name="Palaniappan K."/>
            <person name="Land M."/>
            <person name="Hauser L."/>
            <person name="Brambilla E.M."/>
            <person name="Rohde M."/>
            <person name="Goker M."/>
            <person name="Woyke T."/>
            <person name="Bristow J."/>
            <person name="Eisen J.A."/>
            <person name="Markowitz V."/>
            <person name="Hugenholtz P."/>
            <person name="Kyrpides N.C."/>
            <person name="Klenk H.P."/>
            <person name="Detter J.C."/>
        </authorList>
    </citation>
    <scope>NUCLEOTIDE SEQUENCE [LARGE SCALE GENOMIC DNA]</scope>
    <source>
        <strain evidence="6">ATCC 33096 / DSM 2489 / 6091</strain>
    </source>
</reference>
<dbReference type="RefSeq" id="WP_013701480.1">
    <property type="nucleotide sequence ID" value="NC_015385.1"/>
</dbReference>
<dbReference type="GO" id="GO:0003700">
    <property type="term" value="F:DNA-binding transcription factor activity"/>
    <property type="evidence" value="ECO:0007669"/>
    <property type="project" value="InterPro"/>
</dbReference>
<dbReference type="GO" id="GO:0043565">
    <property type="term" value="F:sequence-specific DNA binding"/>
    <property type="evidence" value="ECO:0007669"/>
    <property type="project" value="InterPro"/>
</dbReference>
<dbReference type="SUPFAM" id="SSF51215">
    <property type="entry name" value="Regulatory protein AraC"/>
    <property type="match status" value="1"/>
</dbReference>
<evidence type="ECO:0000259" key="4">
    <source>
        <dbReference type="PROSITE" id="PS01124"/>
    </source>
</evidence>
<dbReference type="STRING" id="869209.Tresu_1285"/>
<dbReference type="PROSITE" id="PS01124">
    <property type="entry name" value="HTH_ARAC_FAMILY_2"/>
    <property type="match status" value="1"/>
</dbReference>
<feature type="domain" description="HTH araC/xylS-type" evidence="4">
    <location>
        <begin position="176"/>
        <end position="274"/>
    </location>
</feature>
<evidence type="ECO:0000256" key="1">
    <source>
        <dbReference type="ARBA" id="ARBA00023015"/>
    </source>
</evidence>
<dbReference type="GeneID" id="303000067"/>
<keyword evidence="3" id="KW-0804">Transcription</keyword>
<accession>F2NRV7</accession>
<dbReference type="InterPro" id="IPR020449">
    <property type="entry name" value="Tscrpt_reg_AraC-type_HTH"/>
</dbReference>
<dbReference type="SUPFAM" id="SSF46689">
    <property type="entry name" value="Homeodomain-like"/>
    <property type="match status" value="2"/>
</dbReference>
<dbReference type="PRINTS" id="PR00032">
    <property type="entry name" value="HTHARAC"/>
</dbReference>
<keyword evidence="2" id="KW-0238">DNA-binding</keyword>
<dbReference type="PANTHER" id="PTHR43280:SF30">
    <property type="entry name" value="MMSAB OPERON REGULATORY PROTEIN"/>
    <property type="match status" value="1"/>
</dbReference>
<dbReference type="OrthoDB" id="328780at2"/>
<gene>
    <name evidence="5" type="ordered locus">Tresu_1285</name>
</gene>
<dbReference type="Gene3D" id="1.10.10.60">
    <property type="entry name" value="Homeodomain-like"/>
    <property type="match status" value="2"/>
</dbReference>
<dbReference type="KEGG" id="tsu:Tresu_1285"/>
<name>F2NRV7_TRES6</name>
<dbReference type="HOGENOM" id="CLU_000445_88_6_12"/>
<dbReference type="AlphaFoldDB" id="F2NRV7"/>
<organism evidence="5 6">
    <name type="scientific">Treponema succinifaciens (strain ATCC 33096 / DSM 2489 / 6091)</name>
    <dbReference type="NCBI Taxonomy" id="869209"/>
    <lineage>
        <taxon>Bacteria</taxon>
        <taxon>Pseudomonadati</taxon>
        <taxon>Spirochaetota</taxon>
        <taxon>Spirochaetia</taxon>
        <taxon>Spirochaetales</taxon>
        <taxon>Treponemataceae</taxon>
        <taxon>Treponema</taxon>
    </lineage>
</organism>
<dbReference type="Proteomes" id="UP000006852">
    <property type="component" value="Chromosome"/>
</dbReference>
<evidence type="ECO:0000313" key="5">
    <source>
        <dbReference type="EMBL" id="AEB14193.1"/>
    </source>
</evidence>
<proteinExistence type="predicted"/>
<dbReference type="SMART" id="SM00342">
    <property type="entry name" value="HTH_ARAC"/>
    <property type="match status" value="1"/>
</dbReference>
<evidence type="ECO:0000256" key="3">
    <source>
        <dbReference type="ARBA" id="ARBA00023163"/>
    </source>
</evidence>
<dbReference type="PANTHER" id="PTHR43280">
    <property type="entry name" value="ARAC-FAMILY TRANSCRIPTIONAL REGULATOR"/>
    <property type="match status" value="1"/>
</dbReference>
<protein>
    <submittedName>
        <fullName evidence="5">Transcriptional regulator, AraC family</fullName>
    </submittedName>
</protein>
<dbReference type="InterPro" id="IPR003313">
    <property type="entry name" value="AraC-bd"/>
</dbReference>
<dbReference type="Pfam" id="PF12833">
    <property type="entry name" value="HTH_18"/>
    <property type="match status" value="1"/>
</dbReference>
<dbReference type="Pfam" id="PF02311">
    <property type="entry name" value="AraC_binding"/>
    <property type="match status" value="1"/>
</dbReference>
<dbReference type="EMBL" id="CP002631">
    <property type="protein sequence ID" value="AEB14193.1"/>
    <property type="molecule type" value="Genomic_DNA"/>
</dbReference>
<dbReference type="Gene3D" id="2.60.120.10">
    <property type="entry name" value="Jelly Rolls"/>
    <property type="match status" value="1"/>
</dbReference>
<keyword evidence="6" id="KW-1185">Reference proteome</keyword>
<dbReference type="eggNOG" id="COG4977">
    <property type="taxonomic scope" value="Bacteria"/>
</dbReference>
<keyword evidence="1" id="KW-0805">Transcription regulation</keyword>
<evidence type="ECO:0000256" key="2">
    <source>
        <dbReference type="ARBA" id="ARBA00023125"/>
    </source>
</evidence>
<dbReference type="InterPro" id="IPR018060">
    <property type="entry name" value="HTH_AraC"/>
</dbReference>
<dbReference type="InterPro" id="IPR037923">
    <property type="entry name" value="HTH-like"/>
</dbReference>
<evidence type="ECO:0000313" key="6">
    <source>
        <dbReference type="Proteomes" id="UP000006852"/>
    </source>
</evidence>